<evidence type="ECO:0000313" key="2">
    <source>
        <dbReference type="Proteomes" id="UP000182241"/>
    </source>
</evidence>
<dbReference type="EMBL" id="FNSA01000003">
    <property type="protein sequence ID" value="SEC25599.1"/>
    <property type="molecule type" value="Genomic_DNA"/>
</dbReference>
<evidence type="ECO:0000313" key="1">
    <source>
        <dbReference type="EMBL" id="SEC25599.1"/>
    </source>
</evidence>
<dbReference type="AlphaFoldDB" id="A0A1H4R101"/>
<dbReference type="InterPro" id="IPR012348">
    <property type="entry name" value="RNR-like"/>
</dbReference>
<gene>
    <name evidence="1" type="ORF">SAMN04489793_1906</name>
</gene>
<proteinExistence type="predicted"/>
<keyword evidence="2" id="KW-1185">Reference proteome</keyword>
<dbReference type="STRING" id="57704.SAMN04489793_1906"/>
<organism evidence="1 2">
    <name type="scientific">Tsukamurella tyrosinosolvens</name>
    <dbReference type="NCBI Taxonomy" id="57704"/>
    <lineage>
        <taxon>Bacteria</taxon>
        <taxon>Bacillati</taxon>
        <taxon>Actinomycetota</taxon>
        <taxon>Actinomycetes</taxon>
        <taxon>Mycobacteriales</taxon>
        <taxon>Tsukamurellaceae</taxon>
        <taxon>Tsukamurella</taxon>
    </lineage>
</organism>
<name>A0A1H4R101_TSUTY</name>
<dbReference type="Pfam" id="PF11583">
    <property type="entry name" value="AurF"/>
    <property type="match status" value="1"/>
</dbReference>
<reference evidence="2" key="1">
    <citation type="submission" date="2016-10" db="EMBL/GenBank/DDBJ databases">
        <authorList>
            <person name="Varghese N."/>
            <person name="Submissions S."/>
        </authorList>
    </citation>
    <scope>NUCLEOTIDE SEQUENCE [LARGE SCALE GENOMIC DNA]</scope>
    <source>
        <strain evidence="2">DSM 44234</strain>
    </source>
</reference>
<dbReference type="Proteomes" id="UP000182241">
    <property type="component" value="Unassembled WGS sequence"/>
</dbReference>
<dbReference type="Gene3D" id="1.10.620.20">
    <property type="entry name" value="Ribonucleotide Reductase, subunit A"/>
    <property type="match status" value="1"/>
</dbReference>
<accession>A0A1H4R101</accession>
<dbReference type="InterPro" id="IPR009078">
    <property type="entry name" value="Ferritin-like_SF"/>
</dbReference>
<dbReference type="SUPFAM" id="SSF47240">
    <property type="entry name" value="Ferritin-like"/>
    <property type="match status" value="1"/>
</dbReference>
<dbReference type="GO" id="GO:0016491">
    <property type="term" value="F:oxidoreductase activity"/>
    <property type="evidence" value="ECO:0007669"/>
    <property type="project" value="InterPro"/>
</dbReference>
<protein>
    <submittedName>
        <fullName evidence="1">p-aminobenzoate N-oxygenase AurF</fullName>
    </submittedName>
</protein>
<sequence>MIVVHFCQNCVSQQEESVVALHITHMGRTRGRPFPGQAEYEQTLQDLSEASVQRNFDPYVDIDWDSPELAVVPDDPRWILDSRFDPIGRTEWYQSQPRSKQIEMGMWRQANVAKVGLQFESVLIRGIMQYTALQPNNSPEFRYATHEAKEECQHTLMFQEFVNRIGMDVPGGPLWFRRLSPIIPLAATTFPMIFYMGVLGGEEPIDHVQKQFLRSGIEQHPTMTAVMQLHVAEEARHISFAHQLLEHRIPTRGAFPRFLLSLALPIVMRSLLTAIAVPPRAFRKRFDIPREVWKEMYWRSPESQAMKREVFGDVRLLADKTKLMNPVSRVLWRALGIDGRVSRFRSEPAYAAG</sequence>
<dbReference type="InterPro" id="IPR025859">
    <property type="entry name" value="AurF/CmlI"/>
</dbReference>